<dbReference type="InterPro" id="IPR017497">
    <property type="entry name" value="BchO"/>
</dbReference>
<accession>A0A2T5BSK2</accession>
<comment type="caution">
    <text evidence="2">The sequence shown here is derived from an EMBL/GenBank/DDBJ whole genome shotgun (WGS) entry which is preliminary data.</text>
</comment>
<gene>
    <name evidence="2" type="ORF">C8N32_10793</name>
</gene>
<evidence type="ECO:0000259" key="1">
    <source>
        <dbReference type="Pfam" id="PF00561"/>
    </source>
</evidence>
<dbReference type="InterPro" id="IPR000073">
    <property type="entry name" value="AB_hydrolase_1"/>
</dbReference>
<sequence length="289" mass="30923">MEWRTDGADWPNNQFSRFVRHRPHYWHVQQAGAGPVVLLLHGTGGSTHSWRDMIPLLARNYTVVALDLPGQGFTRMGARQRCGLDNMSTDIAGFMAGEGLSPAAIIGHSAGGAIALRMAGRMDPAPGAVVGINAALSNFEGAAGTLFPMMARMLSLNPFTASMFARFTATESNVKALIGSTGSELTPEGLALYRRLISDRHHVDATLTMMAQWSLEGLQADLPEICVPTLFVTGDKDQAVPPRVAESAVARMPRAEHVRFAALGHLAHEEAPEAVAMSITAFLRAQGVG</sequence>
<dbReference type="PRINTS" id="PR00412">
    <property type="entry name" value="EPOXHYDRLASE"/>
</dbReference>
<dbReference type="Pfam" id="PF00561">
    <property type="entry name" value="Abhydrolase_1"/>
    <property type="match status" value="1"/>
</dbReference>
<dbReference type="EMBL" id="QAAA01000007">
    <property type="protein sequence ID" value="PTN02327.1"/>
    <property type="molecule type" value="Genomic_DNA"/>
</dbReference>
<dbReference type="PANTHER" id="PTHR43689">
    <property type="entry name" value="HYDROLASE"/>
    <property type="match status" value="1"/>
</dbReference>
<name>A0A2T5BSK2_9RHOB</name>
<evidence type="ECO:0000313" key="2">
    <source>
        <dbReference type="EMBL" id="PTN02327.1"/>
    </source>
</evidence>
<dbReference type="SUPFAM" id="SSF53474">
    <property type="entry name" value="alpha/beta-Hydrolases"/>
    <property type="match status" value="1"/>
</dbReference>
<dbReference type="NCBIfam" id="TIGR03056">
    <property type="entry name" value="bchO_mg_che_rel"/>
    <property type="match status" value="1"/>
</dbReference>
<dbReference type="GO" id="GO:0003824">
    <property type="term" value="F:catalytic activity"/>
    <property type="evidence" value="ECO:0007669"/>
    <property type="project" value="InterPro"/>
</dbReference>
<dbReference type="InterPro" id="IPR000639">
    <property type="entry name" value="Epox_hydrolase-like"/>
</dbReference>
<dbReference type="RefSeq" id="WP_107892048.1">
    <property type="nucleotide sequence ID" value="NZ_NHSI01000036.1"/>
</dbReference>
<dbReference type="PANTHER" id="PTHR43689:SF8">
    <property type="entry name" value="ALPHA_BETA-HYDROLASES SUPERFAMILY PROTEIN"/>
    <property type="match status" value="1"/>
</dbReference>
<organism evidence="2 3">
    <name type="scientific">Rhodovulum imhoffii</name>
    <dbReference type="NCBI Taxonomy" id="365340"/>
    <lineage>
        <taxon>Bacteria</taxon>
        <taxon>Pseudomonadati</taxon>
        <taxon>Pseudomonadota</taxon>
        <taxon>Alphaproteobacteria</taxon>
        <taxon>Rhodobacterales</taxon>
        <taxon>Paracoccaceae</taxon>
        <taxon>Rhodovulum</taxon>
    </lineage>
</organism>
<dbReference type="OrthoDB" id="9804723at2"/>
<dbReference type="PRINTS" id="PR00111">
    <property type="entry name" value="ABHYDROLASE"/>
</dbReference>
<feature type="domain" description="AB hydrolase-1" evidence="1">
    <location>
        <begin position="35"/>
        <end position="272"/>
    </location>
</feature>
<dbReference type="Proteomes" id="UP000243859">
    <property type="component" value="Unassembled WGS sequence"/>
</dbReference>
<dbReference type="AlphaFoldDB" id="A0A2T5BSK2"/>
<protein>
    <submittedName>
        <fullName evidence="2">Magnesium chelatase accessory protein</fullName>
    </submittedName>
</protein>
<reference evidence="2 3" key="1">
    <citation type="submission" date="2018-04" db="EMBL/GenBank/DDBJ databases">
        <title>Genomic Encyclopedia of Archaeal and Bacterial Type Strains, Phase II (KMG-II): from individual species to whole genera.</title>
        <authorList>
            <person name="Goeker M."/>
        </authorList>
    </citation>
    <scope>NUCLEOTIDE SEQUENCE [LARGE SCALE GENOMIC DNA]</scope>
    <source>
        <strain evidence="2 3">DSM 18064</strain>
    </source>
</reference>
<keyword evidence="3" id="KW-1185">Reference proteome</keyword>
<dbReference type="Gene3D" id="3.40.50.1820">
    <property type="entry name" value="alpha/beta hydrolase"/>
    <property type="match status" value="1"/>
</dbReference>
<proteinExistence type="predicted"/>
<dbReference type="InterPro" id="IPR029058">
    <property type="entry name" value="AB_hydrolase_fold"/>
</dbReference>
<evidence type="ECO:0000313" key="3">
    <source>
        <dbReference type="Proteomes" id="UP000243859"/>
    </source>
</evidence>